<dbReference type="Proteomes" id="UP000018001">
    <property type="component" value="Unassembled WGS sequence"/>
</dbReference>
<dbReference type="AlphaFoldDB" id="V5G0X1"/>
<dbReference type="InParanoid" id="V5G0X1"/>
<accession>V5G0X1</accession>
<gene>
    <name evidence="2" type="ORF">PVAR5_6686</name>
</gene>
<organism evidence="2 3">
    <name type="scientific">Byssochlamys spectabilis (strain No. 5 / NBRC 109023)</name>
    <name type="common">Paecilomyces variotii</name>
    <dbReference type="NCBI Taxonomy" id="1356009"/>
    <lineage>
        <taxon>Eukaryota</taxon>
        <taxon>Fungi</taxon>
        <taxon>Dikarya</taxon>
        <taxon>Ascomycota</taxon>
        <taxon>Pezizomycotina</taxon>
        <taxon>Eurotiomycetes</taxon>
        <taxon>Eurotiomycetidae</taxon>
        <taxon>Eurotiales</taxon>
        <taxon>Thermoascaceae</taxon>
        <taxon>Paecilomyces</taxon>
    </lineage>
</organism>
<dbReference type="OrthoDB" id="5421770at2759"/>
<dbReference type="EMBL" id="BAUL01000225">
    <property type="protein sequence ID" value="GAD97998.1"/>
    <property type="molecule type" value="Genomic_DNA"/>
</dbReference>
<proteinExistence type="predicted"/>
<protein>
    <submittedName>
        <fullName evidence="2">Uncharacterized protein</fullName>
    </submittedName>
</protein>
<reference evidence="3" key="1">
    <citation type="journal article" date="2014" name="Genome Announc.">
        <title>Draft genome sequence of the formaldehyde-resistant fungus Byssochlamys spectabilis No. 5 (anamorph Paecilomyces variotii No. 5) (NBRC109023).</title>
        <authorList>
            <person name="Oka T."/>
            <person name="Ekino K."/>
            <person name="Fukuda K."/>
            <person name="Nomura Y."/>
        </authorList>
    </citation>
    <scope>NUCLEOTIDE SEQUENCE [LARGE SCALE GENOMIC DNA]</scope>
    <source>
        <strain evidence="3">No. 5 / NBRC 109023</strain>
    </source>
</reference>
<evidence type="ECO:0000313" key="3">
    <source>
        <dbReference type="Proteomes" id="UP000018001"/>
    </source>
</evidence>
<feature type="region of interest" description="Disordered" evidence="1">
    <location>
        <begin position="71"/>
        <end position="131"/>
    </location>
</feature>
<feature type="compositionally biased region" description="Basic residues" evidence="1">
    <location>
        <begin position="87"/>
        <end position="97"/>
    </location>
</feature>
<evidence type="ECO:0000313" key="2">
    <source>
        <dbReference type="EMBL" id="GAD97998.1"/>
    </source>
</evidence>
<evidence type="ECO:0000256" key="1">
    <source>
        <dbReference type="SAM" id="MobiDB-lite"/>
    </source>
</evidence>
<comment type="caution">
    <text evidence="2">The sequence shown here is derived from an EMBL/GenBank/DDBJ whole genome shotgun (WGS) entry which is preliminary data.</text>
</comment>
<name>V5G0X1_BYSSN</name>
<sequence>MATEGSIPRDDFGFALECLKSIDDNHNVDLTKVANALNYTNVQSVGNRYRVFRKKYGINLHCVTGSGVITTQDAGGDDIGGPSPVKTPRKPRARKGAKVSSDPIPATGDDTSNEPGEGAAKPKTPRRRRAVKECIQDADVDNLQAAIDEAVENVTKRNNIKAIKEESGDLADEDTD</sequence>
<keyword evidence="3" id="KW-1185">Reference proteome</keyword>
<dbReference type="HOGENOM" id="CLU_1315127_0_0_1"/>
<dbReference type="eggNOG" id="ENOG502RPBG">
    <property type="taxonomic scope" value="Eukaryota"/>
</dbReference>